<evidence type="ECO:0000256" key="1">
    <source>
        <dbReference type="SAM" id="MobiDB-lite"/>
    </source>
</evidence>
<dbReference type="AlphaFoldDB" id="A0A066W4W3"/>
<dbReference type="Proteomes" id="UP000027361">
    <property type="component" value="Unassembled WGS sequence"/>
</dbReference>
<gene>
    <name evidence="2" type="ORF">K437DRAFT_110622</name>
</gene>
<proteinExistence type="predicted"/>
<feature type="region of interest" description="Disordered" evidence="1">
    <location>
        <begin position="65"/>
        <end position="85"/>
    </location>
</feature>
<evidence type="ECO:0000313" key="3">
    <source>
        <dbReference type="Proteomes" id="UP000027361"/>
    </source>
</evidence>
<dbReference type="InParanoid" id="A0A066W4W3"/>
<accession>A0A066W4W3</accession>
<dbReference type="HOGENOM" id="CLU_2122779_0_0_1"/>
<dbReference type="EMBL" id="JMSN01000037">
    <property type="protein sequence ID" value="KDN46119.1"/>
    <property type="molecule type" value="Genomic_DNA"/>
</dbReference>
<reference evidence="2 3" key="1">
    <citation type="submission" date="2014-05" db="EMBL/GenBank/DDBJ databases">
        <title>Draft genome sequence of a rare smut relative, Tilletiaria anomala UBC 951.</title>
        <authorList>
            <consortium name="DOE Joint Genome Institute"/>
            <person name="Toome M."/>
            <person name="Kuo A."/>
            <person name="Henrissat B."/>
            <person name="Lipzen A."/>
            <person name="Tritt A."/>
            <person name="Yoshinaga Y."/>
            <person name="Zane M."/>
            <person name="Barry K."/>
            <person name="Grigoriev I.V."/>
            <person name="Spatafora J.W."/>
            <person name="Aimea M.C."/>
        </authorList>
    </citation>
    <scope>NUCLEOTIDE SEQUENCE [LARGE SCALE GENOMIC DNA]</scope>
    <source>
        <strain evidence="2 3">UBC 951</strain>
    </source>
</reference>
<dbReference type="GeneID" id="25261298"/>
<protein>
    <submittedName>
        <fullName evidence="2">Uncharacterized protein</fullName>
    </submittedName>
</protein>
<organism evidence="2 3">
    <name type="scientific">Tilletiaria anomala (strain ATCC 24038 / CBS 436.72 / UBC 951)</name>
    <dbReference type="NCBI Taxonomy" id="1037660"/>
    <lineage>
        <taxon>Eukaryota</taxon>
        <taxon>Fungi</taxon>
        <taxon>Dikarya</taxon>
        <taxon>Basidiomycota</taxon>
        <taxon>Ustilaginomycotina</taxon>
        <taxon>Exobasidiomycetes</taxon>
        <taxon>Georgefischeriales</taxon>
        <taxon>Tilletiariaceae</taxon>
        <taxon>Tilletiaria</taxon>
    </lineage>
</organism>
<comment type="caution">
    <text evidence="2">The sequence shown here is derived from an EMBL/GenBank/DDBJ whole genome shotgun (WGS) entry which is preliminary data.</text>
</comment>
<dbReference type="RefSeq" id="XP_013243434.1">
    <property type="nucleotide sequence ID" value="XM_013387980.1"/>
</dbReference>
<evidence type="ECO:0000313" key="2">
    <source>
        <dbReference type="EMBL" id="KDN46119.1"/>
    </source>
</evidence>
<sequence length="114" mass="12342">MEPNFKFPHCDKFNQSGGGEWCTAALSSHGKNVINRRDILVLTLVFLCLQTLGADSLGSCAGIGSRALPNQPDSPPAPPSRGTPSCARDCHVLNDLVARGLRFRSVWRGRRAQP</sequence>
<name>A0A066W4W3_TILAU</name>
<feature type="compositionally biased region" description="Pro residues" evidence="1">
    <location>
        <begin position="72"/>
        <end position="81"/>
    </location>
</feature>
<keyword evidence="3" id="KW-1185">Reference proteome</keyword>